<evidence type="ECO:0000256" key="5">
    <source>
        <dbReference type="ARBA" id="ARBA00023077"/>
    </source>
</evidence>
<dbReference type="GO" id="GO:0009279">
    <property type="term" value="C:cell outer membrane"/>
    <property type="evidence" value="ECO:0007669"/>
    <property type="project" value="UniProtKB-SubCell"/>
</dbReference>
<dbReference type="InterPro" id="IPR037066">
    <property type="entry name" value="Plug_dom_sf"/>
</dbReference>
<evidence type="ECO:0000256" key="3">
    <source>
        <dbReference type="ARBA" id="ARBA00022452"/>
    </source>
</evidence>
<evidence type="ECO:0000256" key="9">
    <source>
        <dbReference type="RuleBase" id="RU003357"/>
    </source>
</evidence>
<dbReference type="Pfam" id="PF13715">
    <property type="entry name" value="CarbopepD_reg_2"/>
    <property type="match status" value="1"/>
</dbReference>
<dbReference type="PROSITE" id="PS52016">
    <property type="entry name" value="TONB_DEPENDENT_REC_3"/>
    <property type="match status" value="1"/>
</dbReference>
<evidence type="ECO:0000256" key="7">
    <source>
        <dbReference type="ARBA" id="ARBA00023237"/>
    </source>
</evidence>
<dbReference type="SUPFAM" id="SSF56935">
    <property type="entry name" value="Porins"/>
    <property type="match status" value="1"/>
</dbReference>
<comment type="similarity">
    <text evidence="8 9">Belongs to the TonB-dependent receptor family.</text>
</comment>
<dbReference type="InterPro" id="IPR008969">
    <property type="entry name" value="CarboxyPept-like_regulatory"/>
</dbReference>
<dbReference type="NCBIfam" id="TIGR04056">
    <property type="entry name" value="OMP_RagA_SusC"/>
    <property type="match status" value="1"/>
</dbReference>
<dbReference type="InterPro" id="IPR023997">
    <property type="entry name" value="TonB-dep_OMP_SusC/RagA_CS"/>
</dbReference>
<feature type="domain" description="TonB-dependent receptor-like beta-barrel" evidence="11">
    <location>
        <begin position="429"/>
        <end position="995"/>
    </location>
</feature>
<dbReference type="Gene3D" id="2.170.130.10">
    <property type="entry name" value="TonB-dependent receptor, plug domain"/>
    <property type="match status" value="1"/>
</dbReference>
<dbReference type="AlphaFoldDB" id="A0A3E4N7K3"/>
<dbReference type="Proteomes" id="UP000260780">
    <property type="component" value="Unassembled WGS sequence"/>
</dbReference>
<dbReference type="Gene3D" id="2.40.170.20">
    <property type="entry name" value="TonB-dependent receptor, beta-barrel domain"/>
    <property type="match status" value="1"/>
</dbReference>
<evidence type="ECO:0000259" key="11">
    <source>
        <dbReference type="Pfam" id="PF00593"/>
    </source>
</evidence>
<evidence type="ECO:0000313" key="14">
    <source>
        <dbReference type="EMBL" id="RGM43272.1"/>
    </source>
</evidence>
<dbReference type="SUPFAM" id="SSF49464">
    <property type="entry name" value="Carboxypeptidase regulatory domain-like"/>
    <property type="match status" value="1"/>
</dbReference>
<dbReference type="FunFam" id="2.60.40.1120:FF:000003">
    <property type="entry name" value="Outer membrane protein Omp121"/>
    <property type="match status" value="1"/>
</dbReference>
<keyword evidence="2 8" id="KW-0813">Transport</keyword>
<sequence length="1045" mass="115322">MKDRNCSSLMRCASSLQRLFFLALLSIIAIGAYAQGKTVSGTVLDKSGESVIGASVVVKGTTNGTITDFDGKFTLSNVPNNASLEISFVGYKTQVIPVQGKNTFNVTMVEDTEVLDEVVVVGYGVQKKSDVTGAMARVGEKELKAMPVKNALEGMQGKTAGVDITSSQRPGEVGDINIRGVRSINAAQSPLYVVDGMIIQNGGIENINPSDIESIDILKDASATAIYGSRGANGVILVTTKKGKEGKISLNYSGTVTFETLHDVTQMMSASEWLDYARLAKYNMGSYPSATPDYAADQAAFGSVAASWANIEKAWAGGTYDPSKVGSYDWASNGKQTGITHEHTLSASGGTDKFQGYASFGYLNQKGTQPGQSYERYTLKTSFDANPISFFKMGTSINASYSTQDYGYSFTKSVTGAGDLYGALRGMLPWTVPYDEDGKYIRNPNGDVNIINPIRELNYNTNQRRTFRANASMYAQVDFEKIWEPLKGLSYRIQFGPEFQFYTLGMANAADGINGDGNNRAQYKNEQKRSWTLDNLIYYNRQFAEKHNLGLTLMQSASAYHYEMGDMRATDVASSQELWYNLASAGTLGSFGTGLTETQMTSYMIRANYGFMDKYLLTASMRWDGASQLAPGHKWASFPSMALAWRIDQEDFMKNINWLSQLKLRLGFGVTGNAAISAYATKGPLQAMYYNWGQQNSSLGYLPSDPSLAADDIVKMANPDLGWERTTQYNLGIDYGFLNNRLTGSIDAYKTKTNDLLLLMSIPITNGYGSTYANVGKTSGWGIDLQLNAIPVQTKDFSWNTTLTWSMDRNQIDELSNGRTEDVNNRWFVGEEIGVYYDYVYDGIWKTSEASEAAKYGRKPGQIKVKDLNNDGTIDATNDRQIVGKIRPDWTAGWNNTFSYKNFELSFFILSRWGFTVPQGAASLDGRYMMRKLDYWVAGTNENAAYYSPGSNGEAADTYSSSMNYQDGSYIKVRNISLGYNFTQKQLKNTGLNNLKVYVQAMNPFSIYKACDWLDTDLLNYDNNTKTFGSATTIKSFVIGLNIGF</sequence>
<dbReference type="Gene3D" id="2.60.40.1120">
    <property type="entry name" value="Carboxypeptidase-like, regulatory domain"/>
    <property type="match status" value="1"/>
</dbReference>
<feature type="domain" description="TonB-dependent receptor plug" evidence="12">
    <location>
        <begin position="128"/>
        <end position="235"/>
    </location>
</feature>
<dbReference type="STRING" id="310297.BHV76_05975"/>
<dbReference type="InterPro" id="IPR039426">
    <property type="entry name" value="TonB-dep_rcpt-like"/>
</dbReference>
<keyword evidence="13" id="KW-0675">Receptor</keyword>
<keyword evidence="10" id="KW-0732">Signal</keyword>
<protein>
    <submittedName>
        <fullName evidence="13">TonB-dependent receptor</fullName>
    </submittedName>
</protein>
<dbReference type="Pfam" id="PF00593">
    <property type="entry name" value="TonB_dep_Rec_b-barrel"/>
    <property type="match status" value="1"/>
</dbReference>
<dbReference type="InterPro" id="IPR000531">
    <property type="entry name" value="Beta-barrel_TonB"/>
</dbReference>
<organism evidence="13 16">
    <name type="scientific">Phocaeicola plebeius</name>
    <dbReference type="NCBI Taxonomy" id="310297"/>
    <lineage>
        <taxon>Bacteria</taxon>
        <taxon>Pseudomonadati</taxon>
        <taxon>Bacteroidota</taxon>
        <taxon>Bacteroidia</taxon>
        <taxon>Bacteroidales</taxon>
        <taxon>Bacteroidaceae</taxon>
        <taxon>Phocaeicola</taxon>
    </lineage>
</organism>
<evidence type="ECO:0000256" key="8">
    <source>
        <dbReference type="PROSITE-ProRule" id="PRU01360"/>
    </source>
</evidence>
<comment type="caution">
    <text evidence="13">The sequence shown here is derived from an EMBL/GenBank/DDBJ whole genome shotgun (WGS) entry which is preliminary data.</text>
</comment>
<evidence type="ECO:0000256" key="10">
    <source>
        <dbReference type="SAM" id="SignalP"/>
    </source>
</evidence>
<dbReference type="EMBL" id="QSTF01000001">
    <property type="protein sequence ID" value="RGM43272.1"/>
    <property type="molecule type" value="Genomic_DNA"/>
</dbReference>
<feature type="signal peptide" evidence="10">
    <location>
        <begin position="1"/>
        <end position="34"/>
    </location>
</feature>
<evidence type="ECO:0000256" key="2">
    <source>
        <dbReference type="ARBA" id="ARBA00022448"/>
    </source>
</evidence>
<dbReference type="RefSeq" id="WP_117669963.1">
    <property type="nucleotide sequence ID" value="NZ_CABOGR010000001.1"/>
</dbReference>
<keyword evidence="7 8" id="KW-0998">Cell outer membrane</keyword>
<dbReference type="InterPro" id="IPR036942">
    <property type="entry name" value="Beta-barrel_TonB_sf"/>
</dbReference>
<keyword evidence="6 8" id="KW-0472">Membrane</keyword>
<dbReference type="InterPro" id="IPR012910">
    <property type="entry name" value="Plug_dom"/>
</dbReference>
<proteinExistence type="inferred from homology"/>
<dbReference type="InterPro" id="IPR023996">
    <property type="entry name" value="TonB-dep_OMP_SusC/RagA"/>
</dbReference>
<evidence type="ECO:0000256" key="4">
    <source>
        <dbReference type="ARBA" id="ARBA00022692"/>
    </source>
</evidence>
<accession>A0A3E4N7K3</accession>
<evidence type="ECO:0000259" key="12">
    <source>
        <dbReference type="Pfam" id="PF07715"/>
    </source>
</evidence>
<keyword evidence="16" id="KW-1185">Reference proteome</keyword>
<evidence type="ECO:0000313" key="13">
    <source>
        <dbReference type="EMBL" id="RGK58377.1"/>
    </source>
</evidence>
<evidence type="ECO:0000313" key="15">
    <source>
        <dbReference type="Proteomes" id="UP000260780"/>
    </source>
</evidence>
<dbReference type="NCBIfam" id="TIGR04057">
    <property type="entry name" value="SusC_RagA_signa"/>
    <property type="match status" value="1"/>
</dbReference>
<name>A0A3E4N7K3_9BACT</name>
<keyword evidence="5 9" id="KW-0798">TonB box</keyword>
<dbReference type="Proteomes" id="UP000260862">
    <property type="component" value="Unassembled WGS sequence"/>
</dbReference>
<evidence type="ECO:0000313" key="16">
    <source>
        <dbReference type="Proteomes" id="UP000260862"/>
    </source>
</evidence>
<gene>
    <name evidence="14" type="ORF">DXC17_00745</name>
    <name evidence="13" type="ORF">DXD04_00260</name>
</gene>
<evidence type="ECO:0000256" key="1">
    <source>
        <dbReference type="ARBA" id="ARBA00004571"/>
    </source>
</evidence>
<feature type="chain" id="PRO_5041810564" evidence="10">
    <location>
        <begin position="35"/>
        <end position="1045"/>
    </location>
</feature>
<keyword evidence="4 8" id="KW-0812">Transmembrane</keyword>
<keyword evidence="3 8" id="KW-1134">Transmembrane beta strand</keyword>
<dbReference type="EMBL" id="QSQT01000001">
    <property type="protein sequence ID" value="RGK58377.1"/>
    <property type="molecule type" value="Genomic_DNA"/>
</dbReference>
<evidence type="ECO:0000256" key="6">
    <source>
        <dbReference type="ARBA" id="ARBA00023136"/>
    </source>
</evidence>
<reference evidence="15 16" key="1">
    <citation type="submission" date="2018-08" db="EMBL/GenBank/DDBJ databases">
        <title>A genome reference for cultivated species of the human gut microbiota.</title>
        <authorList>
            <person name="Zou Y."/>
            <person name="Xue W."/>
            <person name="Luo G."/>
        </authorList>
    </citation>
    <scope>NUCLEOTIDE SEQUENCE [LARGE SCALE GENOMIC DNA]</scope>
    <source>
        <strain evidence="14 15">OM08-14</strain>
        <strain evidence="13 16">TF10-3AC</strain>
    </source>
</reference>
<dbReference type="Pfam" id="PF07715">
    <property type="entry name" value="Plug"/>
    <property type="match status" value="1"/>
</dbReference>
<comment type="subcellular location">
    <subcellularLocation>
        <location evidence="1 8">Cell outer membrane</location>
        <topology evidence="1 8">Multi-pass membrane protein</topology>
    </subcellularLocation>
</comment>